<feature type="domain" description="Peripheral subunit-binding (PSBD)" evidence="3">
    <location>
        <begin position="92"/>
        <end position="120"/>
    </location>
</feature>
<dbReference type="GO" id="GO:0004742">
    <property type="term" value="F:dihydrolipoyllysine-residue acetyltransferase activity"/>
    <property type="evidence" value="ECO:0007669"/>
    <property type="project" value="TreeGrafter"/>
</dbReference>
<evidence type="ECO:0000259" key="2">
    <source>
        <dbReference type="Pfam" id="PF00198"/>
    </source>
</evidence>
<dbReference type="Gene3D" id="3.30.559.10">
    <property type="entry name" value="Chloramphenicol acetyltransferase-like domain"/>
    <property type="match status" value="1"/>
</dbReference>
<dbReference type="Pfam" id="PF02817">
    <property type="entry name" value="E3_binding"/>
    <property type="match status" value="1"/>
</dbReference>
<dbReference type="PANTHER" id="PTHR23151:SF90">
    <property type="entry name" value="DIHYDROLIPOYLLYSINE-RESIDUE ACETYLTRANSFERASE COMPONENT OF PYRUVATE DEHYDROGENASE COMPLEX, MITOCHONDRIAL-RELATED"/>
    <property type="match status" value="1"/>
</dbReference>
<dbReference type="InterPro" id="IPR045257">
    <property type="entry name" value="E2/Pdx1"/>
</dbReference>
<reference evidence="5" key="1">
    <citation type="submission" date="2022-11" db="UniProtKB">
        <authorList>
            <consortium name="WormBaseParasite"/>
        </authorList>
    </citation>
    <scope>IDENTIFICATION</scope>
</reference>
<evidence type="ECO:0000259" key="3">
    <source>
        <dbReference type="Pfam" id="PF02817"/>
    </source>
</evidence>
<dbReference type="WBParaSite" id="ACRNAN_Path_388.g1471.t1">
    <property type="protein sequence ID" value="ACRNAN_Path_388.g1471.t1"/>
    <property type="gene ID" value="ACRNAN_Path_388.g1471"/>
</dbReference>
<evidence type="ECO:0000313" key="4">
    <source>
        <dbReference type="Proteomes" id="UP000887540"/>
    </source>
</evidence>
<dbReference type="InterPro" id="IPR001078">
    <property type="entry name" value="2-oxoacid_DH_actylTfrase"/>
</dbReference>
<proteinExistence type="inferred from homology"/>
<accession>A0A914C6C1</accession>
<evidence type="ECO:0000313" key="5">
    <source>
        <dbReference type="WBParaSite" id="ACRNAN_Path_388.g1471.t1"/>
    </source>
</evidence>
<sequence>MIRWKFHDPSVSLFKSIKSATKNGIRKNSIRYANTNSSNTRPKQPVTLISSIEDAPPPAVSGLTVISPPLIPVHSVATHPKEPEMTVKATFYAKQTAAMRGIDLRTVHGSGPDGTILVSDLPSPSPENKCIIRPPNWRELDHVDIQLSEYRVALSKMRSEAKSYIPHYSLEAELDVGKLLKLRSELISKLKAQHNADTVPKMTINDFIIKASALACMKVPEVNSSFMDDSIRKHDYVNISFAVDTKSRDLILSPVICNAHEKGLFQISTEVGMLINKARAGKCQPDEIHGGTFSISNLGMVGSLKNFASIVYPPQAAVIAIGGIQKTLVPTDDNNYETISTMQVTLSCDHRVVDGAIGANWLKIFKNLVENPLKLLL</sequence>
<comment type="similarity">
    <text evidence="1">Belongs to the 2-oxoacid dehydrogenase family.</text>
</comment>
<protein>
    <submittedName>
        <fullName evidence="5">Peripheral subunit-binding (PSBD) domain-containing protein</fullName>
    </submittedName>
</protein>
<dbReference type="InterPro" id="IPR023213">
    <property type="entry name" value="CAT-like_dom_sf"/>
</dbReference>
<dbReference type="GO" id="GO:0045254">
    <property type="term" value="C:pyruvate dehydrogenase complex"/>
    <property type="evidence" value="ECO:0007669"/>
    <property type="project" value="InterPro"/>
</dbReference>
<evidence type="ECO:0000256" key="1">
    <source>
        <dbReference type="ARBA" id="ARBA00007317"/>
    </source>
</evidence>
<organism evidence="4 5">
    <name type="scientific">Acrobeloides nanus</name>
    <dbReference type="NCBI Taxonomy" id="290746"/>
    <lineage>
        <taxon>Eukaryota</taxon>
        <taxon>Metazoa</taxon>
        <taxon>Ecdysozoa</taxon>
        <taxon>Nematoda</taxon>
        <taxon>Chromadorea</taxon>
        <taxon>Rhabditida</taxon>
        <taxon>Tylenchina</taxon>
        <taxon>Cephalobomorpha</taxon>
        <taxon>Cephaloboidea</taxon>
        <taxon>Cephalobidae</taxon>
        <taxon>Acrobeloides</taxon>
    </lineage>
</organism>
<keyword evidence="4" id="KW-1185">Reference proteome</keyword>
<dbReference type="SUPFAM" id="SSF52777">
    <property type="entry name" value="CoA-dependent acyltransferases"/>
    <property type="match status" value="1"/>
</dbReference>
<dbReference type="Pfam" id="PF00198">
    <property type="entry name" value="2-oxoacid_dh"/>
    <property type="match status" value="1"/>
</dbReference>
<dbReference type="InterPro" id="IPR004167">
    <property type="entry name" value="PSBD"/>
</dbReference>
<dbReference type="Gene3D" id="4.10.320.10">
    <property type="entry name" value="E3-binding domain"/>
    <property type="match status" value="1"/>
</dbReference>
<dbReference type="PANTHER" id="PTHR23151">
    <property type="entry name" value="DIHYDROLIPOAMIDE ACETYL/SUCCINYL-TRANSFERASE-RELATED"/>
    <property type="match status" value="1"/>
</dbReference>
<dbReference type="InterPro" id="IPR036625">
    <property type="entry name" value="E3-bd_dom_sf"/>
</dbReference>
<dbReference type="AlphaFoldDB" id="A0A914C6C1"/>
<dbReference type="Proteomes" id="UP000887540">
    <property type="component" value="Unplaced"/>
</dbReference>
<feature type="domain" description="2-oxoacid dehydrogenase acyltransferase catalytic" evidence="2">
    <location>
        <begin position="142"/>
        <end position="377"/>
    </location>
</feature>
<dbReference type="SUPFAM" id="SSF47005">
    <property type="entry name" value="Peripheral subunit-binding domain of 2-oxo acid dehydrogenase complex"/>
    <property type="match status" value="1"/>
</dbReference>
<dbReference type="GO" id="GO:0006086">
    <property type="term" value="P:pyruvate decarboxylation to acetyl-CoA"/>
    <property type="evidence" value="ECO:0007669"/>
    <property type="project" value="InterPro"/>
</dbReference>
<name>A0A914C6C1_9BILA</name>